<sequence>MKKLALTLDALGFAALFLAYMVAAVPERPIGVRRALQIYAGHVSSSTDPAPDGLALSVTGFFEEISA</sequence>
<proteinExistence type="predicted"/>
<reference evidence="1 2" key="1">
    <citation type="submission" date="2020-08" db="EMBL/GenBank/DDBJ databases">
        <title>Genomic Encyclopedia of Type Strains, Phase IV (KMG-IV): sequencing the most valuable type-strain genomes for metagenomic binning, comparative biology and taxonomic classification.</title>
        <authorList>
            <person name="Goeker M."/>
        </authorList>
    </citation>
    <scope>NUCLEOTIDE SEQUENCE [LARGE SCALE GENOMIC DNA]</scope>
    <source>
        <strain evidence="1 2">DSM 100211</strain>
    </source>
</reference>
<keyword evidence="2" id="KW-1185">Reference proteome</keyword>
<dbReference type="AlphaFoldDB" id="A0A7W6D301"/>
<evidence type="ECO:0000313" key="1">
    <source>
        <dbReference type="EMBL" id="MBB3975820.1"/>
    </source>
</evidence>
<organism evidence="1 2">
    <name type="scientific">Mycoplana azooxidifex</name>
    <dbReference type="NCBI Taxonomy" id="1636188"/>
    <lineage>
        <taxon>Bacteria</taxon>
        <taxon>Pseudomonadati</taxon>
        <taxon>Pseudomonadota</taxon>
        <taxon>Alphaproteobacteria</taxon>
        <taxon>Hyphomicrobiales</taxon>
        <taxon>Rhizobiaceae</taxon>
        <taxon>Mycoplana</taxon>
    </lineage>
</organism>
<gene>
    <name evidence="1" type="ORF">GGQ64_001007</name>
</gene>
<protein>
    <submittedName>
        <fullName evidence="1">Uncharacterized protein</fullName>
    </submittedName>
</protein>
<evidence type="ECO:0000313" key="2">
    <source>
        <dbReference type="Proteomes" id="UP000574761"/>
    </source>
</evidence>
<comment type="caution">
    <text evidence="1">The sequence shown here is derived from an EMBL/GenBank/DDBJ whole genome shotgun (WGS) entry which is preliminary data.</text>
</comment>
<dbReference type="EMBL" id="JACIEE010000002">
    <property type="protein sequence ID" value="MBB3975820.1"/>
    <property type="molecule type" value="Genomic_DNA"/>
</dbReference>
<accession>A0A7W6D301</accession>
<name>A0A7W6D301_9HYPH</name>
<dbReference type="Proteomes" id="UP000574761">
    <property type="component" value="Unassembled WGS sequence"/>
</dbReference>
<dbReference type="RefSeq" id="WP_183799968.1">
    <property type="nucleotide sequence ID" value="NZ_JACIEE010000002.1"/>
</dbReference>